<gene>
    <name evidence="1" type="ORF">HQ47_10045</name>
</gene>
<organism evidence="1 2">
    <name type="scientific">Porphyromonas macacae</name>
    <dbReference type="NCBI Taxonomy" id="28115"/>
    <lineage>
        <taxon>Bacteria</taxon>
        <taxon>Pseudomonadati</taxon>
        <taxon>Bacteroidota</taxon>
        <taxon>Bacteroidia</taxon>
        <taxon>Bacteroidales</taxon>
        <taxon>Porphyromonadaceae</taxon>
        <taxon>Porphyromonas</taxon>
    </lineage>
</organism>
<comment type="caution">
    <text evidence="1">The sequence shown here is derived from an EMBL/GenBank/DDBJ whole genome shotgun (WGS) entry which is preliminary data.</text>
</comment>
<sequence>MISIKRAYIVIFPSFHSLFLFDETAPPDGYLYKKRTRKEEKFFLRVRLIPEDYSPRYLTQINIRPKRLV</sequence>
<evidence type="ECO:0000313" key="1">
    <source>
        <dbReference type="EMBL" id="KGN72279.1"/>
    </source>
</evidence>
<name>A0A0A2GB43_9PORP</name>
<reference evidence="1 2" key="1">
    <citation type="submission" date="2014-09" db="EMBL/GenBank/DDBJ databases">
        <title>Draft Genome Sequence of Porphyromonas macacae COT-192_OH2859.</title>
        <authorList>
            <person name="Wallis C."/>
            <person name="Deusch O."/>
            <person name="O'Flynn C."/>
            <person name="Davis I."/>
            <person name="Horsfall A."/>
            <person name="Kirkwood N."/>
            <person name="Harris S."/>
            <person name="Eisen J.A."/>
            <person name="Coil D.A."/>
            <person name="Darling A.E."/>
            <person name="Jospin G."/>
            <person name="Alexiev A."/>
        </authorList>
    </citation>
    <scope>NUCLEOTIDE SEQUENCE [LARGE SCALE GENOMIC DNA]</scope>
    <source>
        <strain evidence="2">COT-192 OH2859</strain>
    </source>
</reference>
<dbReference type="EMBL" id="JRFA01000031">
    <property type="protein sequence ID" value="KGN72279.1"/>
    <property type="molecule type" value="Genomic_DNA"/>
</dbReference>
<accession>A0A0A2GB43</accession>
<dbReference type="AlphaFoldDB" id="A0A0A2GB43"/>
<dbReference type="Proteomes" id="UP000030103">
    <property type="component" value="Unassembled WGS sequence"/>
</dbReference>
<protein>
    <submittedName>
        <fullName evidence="1">Uncharacterized protein</fullName>
    </submittedName>
</protein>
<keyword evidence="2" id="KW-1185">Reference proteome</keyword>
<proteinExistence type="predicted"/>
<evidence type="ECO:0000313" key="2">
    <source>
        <dbReference type="Proteomes" id="UP000030103"/>
    </source>
</evidence>